<feature type="domain" description="UspA" evidence="2">
    <location>
        <begin position="6"/>
        <end position="107"/>
    </location>
</feature>
<gene>
    <name evidence="3" type="ORF">KGD82_10035</name>
</gene>
<dbReference type="CDD" id="cd00293">
    <property type="entry name" value="USP-like"/>
    <property type="match status" value="1"/>
</dbReference>
<evidence type="ECO:0000256" key="1">
    <source>
        <dbReference type="SAM" id="MobiDB-lite"/>
    </source>
</evidence>
<evidence type="ECO:0000259" key="2">
    <source>
        <dbReference type="Pfam" id="PF00582"/>
    </source>
</evidence>
<dbReference type="EMBL" id="CP074402">
    <property type="protein sequence ID" value="QVJ02659.1"/>
    <property type="molecule type" value="Genomic_DNA"/>
</dbReference>
<dbReference type="AlphaFoldDB" id="A0A975QLQ7"/>
<feature type="compositionally biased region" description="Basic and acidic residues" evidence="1">
    <location>
        <begin position="53"/>
        <end position="62"/>
    </location>
</feature>
<dbReference type="KEGG" id="nec:KGD82_10035"/>
<sequence length="132" mass="14255">MNARSTVTVGGDGSRASLDAVEWASAYARLWEASLRIVTVGASGPARRGPVSDSRRQISREEFQTNQRLRRRAEAAFSRAVGAVPEDRIEMRVVAGDPVDALLAAAEGDRWWSARADWDSCPGPSRDPSAGD</sequence>
<evidence type="ECO:0000313" key="3">
    <source>
        <dbReference type="EMBL" id="QVJ02659.1"/>
    </source>
</evidence>
<evidence type="ECO:0000313" key="4">
    <source>
        <dbReference type="Proteomes" id="UP000682416"/>
    </source>
</evidence>
<reference evidence="3" key="1">
    <citation type="submission" date="2021-05" db="EMBL/GenBank/DDBJ databases">
        <authorList>
            <person name="Kaiqin L."/>
            <person name="Jian G."/>
        </authorList>
    </citation>
    <scope>NUCLEOTIDE SEQUENCE</scope>
    <source>
        <strain evidence="3">HDS5</strain>
    </source>
</reference>
<accession>A0A975QLQ7</accession>
<name>A0A975QLQ7_9ACTN</name>
<dbReference type="SUPFAM" id="SSF52402">
    <property type="entry name" value="Adenine nucleotide alpha hydrolases-like"/>
    <property type="match status" value="1"/>
</dbReference>
<dbReference type="Proteomes" id="UP000682416">
    <property type="component" value="Chromosome"/>
</dbReference>
<organism evidence="3 4">
    <name type="scientific">Nocardiopsis eucommiae</name>
    <dbReference type="NCBI Taxonomy" id="2831970"/>
    <lineage>
        <taxon>Bacteria</taxon>
        <taxon>Bacillati</taxon>
        <taxon>Actinomycetota</taxon>
        <taxon>Actinomycetes</taxon>
        <taxon>Streptosporangiales</taxon>
        <taxon>Nocardiopsidaceae</taxon>
        <taxon>Nocardiopsis</taxon>
    </lineage>
</organism>
<protein>
    <submittedName>
        <fullName evidence="3">Universal stress protein</fullName>
    </submittedName>
</protein>
<dbReference type="InterPro" id="IPR006016">
    <property type="entry name" value="UspA"/>
</dbReference>
<keyword evidence="4" id="KW-1185">Reference proteome</keyword>
<dbReference type="InterPro" id="IPR014729">
    <property type="entry name" value="Rossmann-like_a/b/a_fold"/>
</dbReference>
<proteinExistence type="predicted"/>
<dbReference type="Gene3D" id="3.40.50.620">
    <property type="entry name" value="HUPs"/>
    <property type="match status" value="1"/>
</dbReference>
<feature type="region of interest" description="Disordered" evidence="1">
    <location>
        <begin position="43"/>
        <end position="62"/>
    </location>
</feature>
<dbReference type="Pfam" id="PF00582">
    <property type="entry name" value="Usp"/>
    <property type="match status" value="1"/>
</dbReference>